<protein>
    <recommendedName>
        <fullName evidence="7">Cytochrome b561 bacterial/Ni-hydrogenase domain-containing protein</fullName>
    </recommendedName>
</protein>
<evidence type="ECO:0000313" key="8">
    <source>
        <dbReference type="EMBL" id="ACU69375.1"/>
    </source>
</evidence>
<dbReference type="SUPFAM" id="SSF81342">
    <property type="entry name" value="Transmembrane di-heme cytochromes"/>
    <property type="match status" value="1"/>
</dbReference>
<feature type="transmembrane region" description="Helical" evidence="6">
    <location>
        <begin position="184"/>
        <end position="202"/>
    </location>
</feature>
<dbReference type="AlphaFoldDB" id="C7PVL9"/>
<comment type="subcellular location">
    <subcellularLocation>
        <location evidence="1">Cell membrane</location>
        <topology evidence="1">Multi-pass membrane protein</topology>
    </subcellularLocation>
</comment>
<evidence type="ECO:0000256" key="5">
    <source>
        <dbReference type="ARBA" id="ARBA00023136"/>
    </source>
</evidence>
<dbReference type="GO" id="GO:0009055">
    <property type="term" value="F:electron transfer activity"/>
    <property type="evidence" value="ECO:0007669"/>
    <property type="project" value="InterPro"/>
</dbReference>
<dbReference type="eggNOG" id="COG2864">
    <property type="taxonomic scope" value="Bacteria"/>
</dbReference>
<evidence type="ECO:0000313" key="9">
    <source>
        <dbReference type="Proteomes" id="UP000000851"/>
    </source>
</evidence>
<dbReference type="GO" id="GO:0015944">
    <property type="term" value="P:formate oxidation"/>
    <property type="evidence" value="ECO:0007669"/>
    <property type="project" value="TreeGrafter"/>
</dbReference>
<feature type="domain" description="Cytochrome b561 bacterial/Ni-hydrogenase" evidence="7">
    <location>
        <begin position="43"/>
        <end position="201"/>
    </location>
</feature>
<keyword evidence="3 6" id="KW-0812">Transmembrane</keyword>
<evidence type="ECO:0000256" key="6">
    <source>
        <dbReference type="SAM" id="Phobius"/>
    </source>
</evidence>
<dbReference type="InterPro" id="IPR051817">
    <property type="entry name" value="FDH_cytochrome_b556_subunit"/>
</dbReference>
<dbReference type="GO" id="GO:0036397">
    <property type="term" value="F:formate dehydrogenase (quinone) activity"/>
    <property type="evidence" value="ECO:0007669"/>
    <property type="project" value="TreeGrafter"/>
</dbReference>
<dbReference type="Proteomes" id="UP000000851">
    <property type="component" value="Chromosome"/>
</dbReference>
<dbReference type="RefSeq" id="WP_012784670.1">
    <property type="nucleotide sequence ID" value="NC_013131.1"/>
</dbReference>
<dbReference type="PANTHER" id="PTHR30074:SF6">
    <property type="entry name" value="FORMATE DEHYDROGENASE GAMMA SUBUNIT"/>
    <property type="match status" value="1"/>
</dbReference>
<gene>
    <name evidence="8" type="ordered locus">Caci_0423</name>
</gene>
<dbReference type="GO" id="GO:0009326">
    <property type="term" value="C:formate dehydrogenase complex"/>
    <property type="evidence" value="ECO:0007669"/>
    <property type="project" value="TreeGrafter"/>
</dbReference>
<evidence type="ECO:0000256" key="3">
    <source>
        <dbReference type="ARBA" id="ARBA00022692"/>
    </source>
</evidence>
<evidence type="ECO:0000256" key="1">
    <source>
        <dbReference type="ARBA" id="ARBA00004651"/>
    </source>
</evidence>
<dbReference type="InParanoid" id="C7PVL9"/>
<keyword evidence="2" id="KW-1003">Cell membrane</keyword>
<keyword evidence="9" id="KW-1185">Reference proteome</keyword>
<dbReference type="GO" id="GO:0005886">
    <property type="term" value="C:plasma membrane"/>
    <property type="evidence" value="ECO:0007669"/>
    <property type="project" value="UniProtKB-SubCell"/>
</dbReference>
<sequence>MTSMAGSTPERRRSWVRGRLRDGKVAREGGVQKGRVREGRVRRFTVAERMVHRGTGVLMLLCVATAACLYIGPLAQAVGRRHLMVTVHEWSGILLPAPVLLGLLSPAFRADLRRLNRFAPADRHWLRAVRRRLMEPPDRPAGKFNAGQKLYAGWIAGAVLVMMFTGLLMWFTHLLPGISRTSSIFVHDILAWGIAVVLLAHMRKAYQDPESRRGMRTGYVDRVWAKRNHSEWLAKDEPDGSHQQV</sequence>
<name>C7PVL9_CATAD</name>
<keyword evidence="4 6" id="KW-1133">Transmembrane helix</keyword>
<keyword evidence="5 6" id="KW-0472">Membrane</keyword>
<reference evidence="8 9" key="1">
    <citation type="journal article" date="2009" name="Stand. Genomic Sci.">
        <title>Complete genome sequence of Catenulispora acidiphila type strain (ID 139908).</title>
        <authorList>
            <person name="Copeland A."/>
            <person name="Lapidus A."/>
            <person name="Glavina Del Rio T."/>
            <person name="Nolan M."/>
            <person name="Lucas S."/>
            <person name="Chen F."/>
            <person name="Tice H."/>
            <person name="Cheng J.F."/>
            <person name="Bruce D."/>
            <person name="Goodwin L."/>
            <person name="Pitluck S."/>
            <person name="Mikhailova N."/>
            <person name="Pati A."/>
            <person name="Ivanova N."/>
            <person name="Mavromatis K."/>
            <person name="Chen A."/>
            <person name="Palaniappan K."/>
            <person name="Chain P."/>
            <person name="Land M."/>
            <person name="Hauser L."/>
            <person name="Chang Y.J."/>
            <person name="Jeffries C.D."/>
            <person name="Chertkov O."/>
            <person name="Brettin T."/>
            <person name="Detter J.C."/>
            <person name="Han C."/>
            <person name="Ali Z."/>
            <person name="Tindall B.J."/>
            <person name="Goker M."/>
            <person name="Bristow J."/>
            <person name="Eisen J.A."/>
            <person name="Markowitz V."/>
            <person name="Hugenholtz P."/>
            <person name="Kyrpides N.C."/>
            <person name="Klenk H.P."/>
        </authorList>
    </citation>
    <scope>NUCLEOTIDE SEQUENCE [LARGE SCALE GENOMIC DNA]</scope>
    <source>
        <strain evidence="9">DSM 44928 / JCM 14897 / NBRC 102108 / NRRL B-24433 / ID139908</strain>
    </source>
</reference>
<dbReference type="PANTHER" id="PTHR30074">
    <property type="entry name" value="FORMATE DEHYDROGENASE, NITRATE-INDUCIBLE, CYTOCHROME B556 FDN SUBUNIT"/>
    <property type="match status" value="1"/>
</dbReference>
<dbReference type="Gene3D" id="1.20.950.20">
    <property type="entry name" value="Transmembrane di-heme cytochromes, Chain C"/>
    <property type="match status" value="1"/>
</dbReference>
<dbReference type="HOGENOM" id="CLU_091368_1_1_11"/>
<feature type="transmembrane region" description="Helical" evidence="6">
    <location>
        <begin position="150"/>
        <end position="172"/>
    </location>
</feature>
<evidence type="ECO:0000256" key="4">
    <source>
        <dbReference type="ARBA" id="ARBA00022989"/>
    </source>
</evidence>
<dbReference type="InterPro" id="IPR011577">
    <property type="entry name" value="Cyt_b561_bac/Ni-Hgenase"/>
</dbReference>
<evidence type="ECO:0000256" key="2">
    <source>
        <dbReference type="ARBA" id="ARBA00022475"/>
    </source>
</evidence>
<feature type="transmembrane region" description="Helical" evidence="6">
    <location>
        <begin position="57"/>
        <end position="78"/>
    </location>
</feature>
<dbReference type="InterPro" id="IPR016174">
    <property type="entry name" value="Di-haem_cyt_TM"/>
</dbReference>
<proteinExistence type="predicted"/>
<organism evidence="8 9">
    <name type="scientific">Catenulispora acidiphila (strain DSM 44928 / JCM 14897 / NBRC 102108 / NRRL B-24433 / ID139908)</name>
    <dbReference type="NCBI Taxonomy" id="479433"/>
    <lineage>
        <taxon>Bacteria</taxon>
        <taxon>Bacillati</taxon>
        <taxon>Actinomycetota</taxon>
        <taxon>Actinomycetes</taxon>
        <taxon>Catenulisporales</taxon>
        <taxon>Catenulisporaceae</taxon>
        <taxon>Catenulispora</taxon>
    </lineage>
</organism>
<evidence type="ECO:0000259" key="7">
    <source>
        <dbReference type="Pfam" id="PF01292"/>
    </source>
</evidence>
<feature type="transmembrane region" description="Helical" evidence="6">
    <location>
        <begin position="90"/>
        <end position="108"/>
    </location>
</feature>
<dbReference type="EMBL" id="CP001700">
    <property type="protein sequence ID" value="ACU69375.1"/>
    <property type="molecule type" value="Genomic_DNA"/>
</dbReference>
<accession>C7PVL9</accession>
<dbReference type="Pfam" id="PF01292">
    <property type="entry name" value="Ni_hydr_CYTB"/>
    <property type="match status" value="1"/>
</dbReference>
<dbReference type="KEGG" id="cai:Caci_0423"/>
<dbReference type="GO" id="GO:0022904">
    <property type="term" value="P:respiratory electron transport chain"/>
    <property type="evidence" value="ECO:0007669"/>
    <property type="project" value="InterPro"/>
</dbReference>
<dbReference type="GO" id="GO:0009061">
    <property type="term" value="P:anaerobic respiration"/>
    <property type="evidence" value="ECO:0007669"/>
    <property type="project" value="TreeGrafter"/>
</dbReference>
<dbReference type="STRING" id="479433.Caci_0423"/>